<keyword evidence="1" id="KW-0812">Transmembrane</keyword>
<proteinExistence type="predicted"/>
<dbReference type="AlphaFoldDB" id="A0A2V4L9D2"/>
<keyword evidence="1" id="KW-0472">Membrane</keyword>
<dbReference type="PROSITE" id="PS51257">
    <property type="entry name" value="PROKAR_LIPOPROTEIN"/>
    <property type="match status" value="1"/>
</dbReference>
<dbReference type="InterPro" id="IPR021306">
    <property type="entry name" value="DUF2878"/>
</dbReference>
<keyword evidence="1" id="KW-1133">Transmembrane helix</keyword>
<feature type="transmembrane region" description="Helical" evidence="1">
    <location>
        <begin position="112"/>
        <end position="130"/>
    </location>
</feature>
<feature type="transmembrane region" description="Helical" evidence="1">
    <location>
        <begin position="142"/>
        <end position="164"/>
    </location>
</feature>
<feature type="transmembrane region" description="Helical" evidence="1">
    <location>
        <begin position="89"/>
        <end position="105"/>
    </location>
</feature>
<comment type="caution">
    <text evidence="2">The sequence shown here is derived from an EMBL/GenBank/DDBJ whole genome shotgun (WGS) entry which is preliminary data.</text>
</comment>
<dbReference type="Pfam" id="PF11086">
    <property type="entry name" value="DUF2878"/>
    <property type="match status" value="1"/>
</dbReference>
<name>A0A2V4L9D2_AQUAC</name>
<feature type="transmembrane region" description="Helical" evidence="1">
    <location>
        <begin position="31"/>
        <end position="49"/>
    </location>
</feature>
<dbReference type="Proteomes" id="UP000248146">
    <property type="component" value="Unassembled WGS sequence"/>
</dbReference>
<evidence type="ECO:0000313" key="3">
    <source>
        <dbReference type="Proteomes" id="UP000248146"/>
    </source>
</evidence>
<dbReference type="RefSeq" id="WP_110681027.1">
    <property type="nucleotide sequence ID" value="NZ_QJRX01000002.1"/>
</dbReference>
<evidence type="ECO:0000256" key="1">
    <source>
        <dbReference type="SAM" id="Phobius"/>
    </source>
</evidence>
<reference evidence="2 3" key="1">
    <citation type="submission" date="2018-06" db="EMBL/GenBank/DDBJ databases">
        <title>Pseudomonas diversity within urban Lake Michigan freshwaters.</title>
        <authorList>
            <person name="Batrich M."/>
            <person name="Hatzopoulos T."/>
            <person name="Putonti C."/>
        </authorList>
    </citation>
    <scope>NUCLEOTIDE SEQUENCE [LARGE SCALE GENOMIC DNA]</scope>
    <source>
        <strain evidence="2 3">MB-090714</strain>
    </source>
</reference>
<dbReference type="OrthoDB" id="21939at2"/>
<organism evidence="2 3">
    <name type="scientific">Aquipseudomonas alcaligenes</name>
    <name type="common">Pseudomonas alcaligenes</name>
    <dbReference type="NCBI Taxonomy" id="43263"/>
    <lineage>
        <taxon>Bacteria</taxon>
        <taxon>Pseudomonadati</taxon>
        <taxon>Pseudomonadota</taxon>
        <taxon>Gammaproteobacteria</taxon>
        <taxon>Pseudomonadales</taxon>
        <taxon>Pseudomonadaceae</taxon>
        <taxon>Aquipseudomonas</taxon>
    </lineage>
</organism>
<evidence type="ECO:0000313" key="2">
    <source>
        <dbReference type="EMBL" id="PYC28358.1"/>
    </source>
</evidence>
<sequence>MQLTAPRSLILNALLFQAGWFACVFGATHPWLLALALACLAAHFVWVASWRAEGRLVASVALFGSALDTFLLNLGVFDFAGDSRLLPPWLALLWALFATSLNHSLAWSARPWWLGSLLGAIAGPLSYLGGAKLAGVGLPLGLWPTLLLLAAIWAGVMVVVHGFAGMYRARAAQFG</sequence>
<gene>
    <name evidence="2" type="ORF">DMO17_04040</name>
</gene>
<accession>A0A2V4L9D2</accession>
<feature type="transmembrane region" description="Helical" evidence="1">
    <location>
        <begin position="56"/>
        <end position="77"/>
    </location>
</feature>
<protein>
    <submittedName>
        <fullName evidence="2">DUF2878 domain-containing protein</fullName>
    </submittedName>
</protein>
<dbReference type="EMBL" id="QJRX01000002">
    <property type="protein sequence ID" value="PYC28358.1"/>
    <property type="molecule type" value="Genomic_DNA"/>
</dbReference>